<accession>A0ABD5QBA8</accession>
<dbReference type="PANTHER" id="PTHR42883:SF2">
    <property type="entry name" value="THYMIDYLYLTRANSFERASE"/>
    <property type="match status" value="1"/>
</dbReference>
<organism evidence="2 3">
    <name type="scientific">Saliphagus infecundisoli</name>
    <dbReference type="NCBI Taxonomy" id="1849069"/>
    <lineage>
        <taxon>Archaea</taxon>
        <taxon>Methanobacteriati</taxon>
        <taxon>Methanobacteriota</taxon>
        <taxon>Stenosarchaea group</taxon>
        <taxon>Halobacteria</taxon>
        <taxon>Halobacteriales</taxon>
        <taxon>Natrialbaceae</taxon>
        <taxon>Saliphagus</taxon>
    </lineage>
</organism>
<evidence type="ECO:0000313" key="2">
    <source>
        <dbReference type="EMBL" id="MFC4987040.1"/>
    </source>
</evidence>
<dbReference type="AlphaFoldDB" id="A0ABD5QBA8"/>
<reference evidence="2 3" key="1">
    <citation type="journal article" date="2019" name="Int. J. Syst. Evol. Microbiol.">
        <title>The Global Catalogue of Microorganisms (GCM) 10K type strain sequencing project: providing services to taxonomists for standard genome sequencing and annotation.</title>
        <authorList>
            <consortium name="The Broad Institute Genomics Platform"/>
            <consortium name="The Broad Institute Genome Sequencing Center for Infectious Disease"/>
            <person name="Wu L."/>
            <person name="Ma J."/>
        </authorList>
    </citation>
    <scope>NUCLEOTIDE SEQUENCE [LARGE SCALE GENOMIC DNA]</scope>
    <source>
        <strain evidence="2 3">CGMCC 1.15824</strain>
    </source>
</reference>
<gene>
    <name evidence="2" type="ORF">ACFPFO_04505</name>
</gene>
<proteinExistence type="predicted"/>
<name>A0ABD5QBA8_9EURY</name>
<keyword evidence="3" id="KW-1185">Reference proteome</keyword>
<dbReference type="EMBL" id="JBHSJG010000014">
    <property type="protein sequence ID" value="MFC4987040.1"/>
    <property type="molecule type" value="Genomic_DNA"/>
</dbReference>
<protein>
    <submittedName>
        <fullName evidence="2">Sugar phosphate nucleotidyltransferase</fullName>
    </submittedName>
</protein>
<evidence type="ECO:0000313" key="3">
    <source>
        <dbReference type="Proteomes" id="UP001595925"/>
    </source>
</evidence>
<dbReference type="InterPro" id="IPR029044">
    <property type="entry name" value="Nucleotide-diphossugar_trans"/>
</dbReference>
<dbReference type="SUPFAM" id="SSF53448">
    <property type="entry name" value="Nucleotide-diphospho-sugar transferases"/>
    <property type="match status" value="1"/>
</dbReference>
<dbReference type="Gene3D" id="3.90.550.10">
    <property type="entry name" value="Spore Coat Polysaccharide Biosynthesis Protein SpsA, Chain A"/>
    <property type="match status" value="1"/>
</dbReference>
<dbReference type="Proteomes" id="UP001595925">
    <property type="component" value="Unassembled WGS sequence"/>
</dbReference>
<comment type="caution">
    <text evidence="2">The sequence shown here is derived from an EMBL/GenBank/DDBJ whole genome shotgun (WGS) entry which is preliminary data.</text>
</comment>
<dbReference type="CDD" id="cd04181">
    <property type="entry name" value="NTP_transferase"/>
    <property type="match status" value="1"/>
</dbReference>
<evidence type="ECO:0000259" key="1">
    <source>
        <dbReference type="Pfam" id="PF00483"/>
    </source>
</evidence>
<dbReference type="RefSeq" id="WP_224828287.1">
    <property type="nucleotide sequence ID" value="NZ_JAIVEF010000005.1"/>
</dbReference>
<sequence>MKAVVLAGGYATRLWPITKDRPKMFLPIGDSTVIDRIFADLEDDDRITEVFVSTNEYFEDEFREYLADRDFEKPTLSIEDTTGEDEKFGVVGALAQLVEREGVDDDLLIVAGDNLLGFDLGEFTDFFEERGEPCLVGYDVGSLERATAYAPLELDGTEVVDLQEKPDEPESSLVSIACYALPAAELPSLETYLAGDNNPDEPGWFMQWLVANRTVHAFTFDGKWFDIGEPEAYLEAVAWELDGENLVAEDADLRDAELSGNVHVMAGATVENSTVENSLVFPGATIRDAALEGSIVDEQAVVEELPLSGAVVGAHSRLQPDGWSKRDG</sequence>
<dbReference type="Pfam" id="PF00483">
    <property type="entry name" value="NTP_transferase"/>
    <property type="match status" value="1"/>
</dbReference>
<feature type="domain" description="Nucleotidyl transferase" evidence="1">
    <location>
        <begin position="2"/>
        <end position="237"/>
    </location>
</feature>
<dbReference type="InterPro" id="IPR005835">
    <property type="entry name" value="NTP_transferase_dom"/>
</dbReference>
<dbReference type="PANTHER" id="PTHR42883">
    <property type="entry name" value="GLUCOSE-1-PHOSPHATE THYMIDYLTRANSFERASE"/>
    <property type="match status" value="1"/>
</dbReference>